<dbReference type="SUPFAM" id="SSF53756">
    <property type="entry name" value="UDP-Glycosyltransferase/glycogen phosphorylase"/>
    <property type="match status" value="1"/>
</dbReference>
<feature type="domain" description="Glycosyl transferase family 1" evidence="1">
    <location>
        <begin position="162"/>
        <end position="322"/>
    </location>
</feature>
<dbReference type="EMBL" id="BMGM01000004">
    <property type="protein sequence ID" value="GGE32525.1"/>
    <property type="molecule type" value="Genomic_DNA"/>
</dbReference>
<dbReference type="InterPro" id="IPR050194">
    <property type="entry name" value="Glycosyltransferase_grp1"/>
</dbReference>
<dbReference type="InterPro" id="IPR001296">
    <property type="entry name" value="Glyco_trans_1"/>
</dbReference>
<dbReference type="Gene3D" id="3.40.50.2000">
    <property type="entry name" value="Glycogen Phosphorylase B"/>
    <property type="match status" value="2"/>
</dbReference>
<reference evidence="3" key="1">
    <citation type="journal article" date="2019" name="Int. J. Syst. Evol. Microbiol.">
        <title>The Global Catalogue of Microorganisms (GCM) 10K type strain sequencing project: providing services to taxonomists for standard genome sequencing and annotation.</title>
        <authorList>
            <consortium name="The Broad Institute Genomics Platform"/>
            <consortium name="The Broad Institute Genome Sequencing Center for Infectious Disease"/>
            <person name="Wu L."/>
            <person name="Ma J."/>
        </authorList>
    </citation>
    <scope>NUCLEOTIDE SEQUENCE [LARGE SCALE GENOMIC DNA]</scope>
    <source>
        <strain evidence="3">CGMCC 1.12931</strain>
    </source>
</reference>
<organism evidence="2 3">
    <name type="scientific">Psychroflexus planctonicus</name>
    <dbReference type="NCBI Taxonomy" id="1526575"/>
    <lineage>
        <taxon>Bacteria</taxon>
        <taxon>Pseudomonadati</taxon>
        <taxon>Bacteroidota</taxon>
        <taxon>Flavobacteriia</taxon>
        <taxon>Flavobacteriales</taxon>
        <taxon>Flavobacteriaceae</taxon>
        <taxon>Psychroflexus</taxon>
    </lineage>
</organism>
<sequence length="340" mass="39094">MEKKEKRKNILYLGNKLAQKNRNLTHLETLSKDLEKEAYQVKTFSNQINPVLRLLQMLWANLSLRNWYEVLLIDTYSTSAFWYAYLNARLARLFNKKYICILHGGNLPKRLNNSPKLCKKLFGKAYLNIAPSHYLLEAFQEAGYTNLKYIPNTIEIGKYPFQLRKKATPKLLYVRSFAHIYNPILALKVLQNLRDDFPDIQLSMVGPFKDESINQCKAFAEIHDLPVSFTGGMPKEKWLNYAKDFDIFINTTNVDNTPVSVIEAMALGLPVVTTNVGGIPYLLDEDEAMLVPPDNVDAMSEAIKTLIQSPSLVEKLSLQGRQKVEAFDWQTVKQKWIEIL</sequence>
<dbReference type="PANTHER" id="PTHR45947:SF3">
    <property type="entry name" value="SULFOQUINOVOSYL TRANSFERASE SQD2"/>
    <property type="match status" value="1"/>
</dbReference>
<dbReference type="RefSeq" id="WP_188458096.1">
    <property type="nucleotide sequence ID" value="NZ_BMGM01000004.1"/>
</dbReference>
<accession>A0ABQ1SEZ2</accession>
<evidence type="ECO:0000259" key="1">
    <source>
        <dbReference type="Pfam" id="PF00534"/>
    </source>
</evidence>
<evidence type="ECO:0000313" key="2">
    <source>
        <dbReference type="EMBL" id="GGE32525.1"/>
    </source>
</evidence>
<keyword evidence="3" id="KW-1185">Reference proteome</keyword>
<dbReference type="CDD" id="cd03801">
    <property type="entry name" value="GT4_PimA-like"/>
    <property type="match status" value="1"/>
</dbReference>
<name>A0ABQ1SEZ2_9FLAO</name>
<dbReference type="Pfam" id="PF00534">
    <property type="entry name" value="Glycos_transf_1"/>
    <property type="match status" value="1"/>
</dbReference>
<dbReference type="PANTHER" id="PTHR45947">
    <property type="entry name" value="SULFOQUINOVOSYL TRANSFERASE SQD2"/>
    <property type="match status" value="1"/>
</dbReference>
<dbReference type="Proteomes" id="UP000599179">
    <property type="component" value="Unassembled WGS sequence"/>
</dbReference>
<proteinExistence type="predicted"/>
<evidence type="ECO:0000313" key="3">
    <source>
        <dbReference type="Proteomes" id="UP000599179"/>
    </source>
</evidence>
<gene>
    <name evidence="2" type="ORF">GCM10010832_10990</name>
</gene>
<comment type="caution">
    <text evidence="2">The sequence shown here is derived from an EMBL/GenBank/DDBJ whole genome shotgun (WGS) entry which is preliminary data.</text>
</comment>
<protein>
    <recommendedName>
        <fullName evidence="1">Glycosyl transferase family 1 domain-containing protein</fullName>
    </recommendedName>
</protein>